<dbReference type="GO" id="GO:0005975">
    <property type="term" value="P:carbohydrate metabolic process"/>
    <property type="evidence" value="ECO:0007669"/>
    <property type="project" value="InterPro"/>
</dbReference>
<dbReference type="PATRIC" id="fig|42253.5.peg.2610"/>
<dbReference type="PROSITE" id="PS51677">
    <property type="entry name" value="NODB"/>
    <property type="match status" value="1"/>
</dbReference>
<keyword evidence="2 4" id="KW-0732">Signal</keyword>
<feature type="region of interest" description="Disordered" evidence="3">
    <location>
        <begin position="356"/>
        <end position="386"/>
    </location>
</feature>
<dbReference type="SUPFAM" id="SSF88713">
    <property type="entry name" value="Glycoside hydrolase/deacetylase"/>
    <property type="match status" value="1"/>
</dbReference>
<comment type="subcellular location">
    <subcellularLocation>
        <location evidence="1">Secreted</location>
    </subcellularLocation>
</comment>
<evidence type="ECO:0000313" key="7">
    <source>
        <dbReference type="Proteomes" id="UP000069205"/>
    </source>
</evidence>
<dbReference type="PANTHER" id="PTHR34216">
    <property type="match status" value="1"/>
</dbReference>
<evidence type="ECO:0000259" key="5">
    <source>
        <dbReference type="PROSITE" id="PS51677"/>
    </source>
</evidence>
<feature type="chain" id="PRO_5005476780" evidence="4">
    <location>
        <begin position="22"/>
        <end position="386"/>
    </location>
</feature>
<gene>
    <name evidence="6" type="ORF">NITMOv2_2639</name>
</gene>
<dbReference type="PANTHER" id="PTHR34216:SF3">
    <property type="entry name" value="POLY-BETA-1,6-N-ACETYL-D-GLUCOSAMINE N-DEACETYLASE"/>
    <property type="match status" value="1"/>
</dbReference>
<keyword evidence="7" id="KW-1185">Reference proteome</keyword>
<feature type="domain" description="NodB homology" evidence="5">
    <location>
        <begin position="94"/>
        <end position="386"/>
    </location>
</feature>
<organism evidence="6 7">
    <name type="scientific">Nitrospira moscoviensis</name>
    <dbReference type="NCBI Taxonomy" id="42253"/>
    <lineage>
        <taxon>Bacteria</taxon>
        <taxon>Pseudomonadati</taxon>
        <taxon>Nitrospirota</taxon>
        <taxon>Nitrospiria</taxon>
        <taxon>Nitrospirales</taxon>
        <taxon>Nitrospiraceae</taxon>
        <taxon>Nitrospira</taxon>
    </lineage>
</organism>
<dbReference type="InterPro" id="IPR051398">
    <property type="entry name" value="Polysacch_Deacetylase"/>
</dbReference>
<feature type="signal peptide" evidence="4">
    <location>
        <begin position="1"/>
        <end position="21"/>
    </location>
</feature>
<dbReference type="InterPro" id="IPR002509">
    <property type="entry name" value="NODB_dom"/>
</dbReference>
<evidence type="ECO:0000313" key="6">
    <source>
        <dbReference type="EMBL" id="ALA59052.1"/>
    </source>
</evidence>
<dbReference type="EMBL" id="CP011801">
    <property type="protein sequence ID" value="ALA59052.1"/>
    <property type="molecule type" value="Genomic_DNA"/>
</dbReference>
<dbReference type="Gene3D" id="3.20.20.370">
    <property type="entry name" value="Glycoside hydrolase/deacetylase"/>
    <property type="match status" value="1"/>
</dbReference>
<protein>
    <submittedName>
        <fullName evidence="6">Putative Polysaccharide deacetylase</fullName>
    </submittedName>
</protein>
<evidence type="ECO:0000256" key="3">
    <source>
        <dbReference type="SAM" id="MobiDB-lite"/>
    </source>
</evidence>
<dbReference type="GO" id="GO:0016810">
    <property type="term" value="F:hydrolase activity, acting on carbon-nitrogen (but not peptide) bonds"/>
    <property type="evidence" value="ECO:0007669"/>
    <property type="project" value="InterPro"/>
</dbReference>
<dbReference type="InterPro" id="IPR011330">
    <property type="entry name" value="Glyco_hydro/deAcase_b/a-brl"/>
</dbReference>
<reference evidence="6 7" key="1">
    <citation type="journal article" date="2015" name="Proc. Natl. Acad. Sci. U.S.A.">
        <title>Expanded metabolic versatility of ubiquitous nitrite-oxidizing bacteria from the genus Nitrospira.</title>
        <authorList>
            <person name="Koch H."/>
            <person name="Lucker S."/>
            <person name="Albertsen M."/>
            <person name="Kitzinger K."/>
            <person name="Herbold C."/>
            <person name="Spieck E."/>
            <person name="Nielsen P.H."/>
            <person name="Wagner M."/>
            <person name="Daims H."/>
        </authorList>
    </citation>
    <scope>NUCLEOTIDE SEQUENCE [LARGE SCALE GENOMIC DNA]</scope>
    <source>
        <strain evidence="6 7">NSP M-1</strain>
    </source>
</reference>
<dbReference type="OrthoDB" id="9778320at2"/>
<dbReference type="Proteomes" id="UP000069205">
    <property type="component" value="Chromosome"/>
</dbReference>
<evidence type="ECO:0000256" key="4">
    <source>
        <dbReference type="SAM" id="SignalP"/>
    </source>
</evidence>
<proteinExistence type="predicted"/>
<accession>A0A0K2GEM0</accession>
<dbReference type="STRING" id="42253.NITMOv2_2639"/>
<dbReference type="KEGG" id="nmv:NITMOv2_2639"/>
<dbReference type="AlphaFoldDB" id="A0A0K2GEM0"/>
<dbReference type="Pfam" id="PF01522">
    <property type="entry name" value="Polysacc_deac_1"/>
    <property type="match status" value="2"/>
</dbReference>
<dbReference type="CDD" id="cd10918">
    <property type="entry name" value="CE4_NodB_like_5s_6s"/>
    <property type="match status" value="1"/>
</dbReference>
<sequence length="386" mass="42421">MLKTIVKTGLALALSRSGVNAVLAGVAARTQPLVLGYHSVVEDVRAHEGRAIPANLISVGMLERQLDWIGRRYRFVTLDELGAQLERGAPWAQPAAAVTFDDGYAGVYHHAWPLLRRKGIPAAAFVVTDLLGRPQLQIYDKLYLLLVTVLPALRHSGPEFMRVLENYDVHLAQQPPGSPRDPFAVMRHLYTTCDQGTLRRVIQALERVKPVEDERYPELHAMTWEMVSELDRAGMTIGSHTATHALLTLEESPSVKDQLVKSAEALRQKLGKPVAHFAYPDGRFDADAVTAVDQAGYRFAYTTCRHRDAGRPLLTVPRTLLWERSGLDGSGRFSPDLMSCHASGVFDRLPRCRHGRRAAPAGRPAPAASGVRTDAMASTGARAPHV</sequence>
<evidence type="ECO:0000256" key="2">
    <source>
        <dbReference type="ARBA" id="ARBA00022729"/>
    </source>
</evidence>
<name>A0A0K2GEM0_NITMO</name>
<evidence type="ECO:0000256" key="1">
    <source>
        <dbReference type="ARBA" id="ARBA00004613"/>
    </source>
</evidence>
<feature type="compositionally biased region" description="Low complexity" evidence="3">
    <location>
        <begin position="358"/>
        <end position="372"/>
    </location>
</feature>
<dbReference type="GO" id="GO:0005576">
    <property type="term" value="C:extracellular region"/>
    <property type="evidence" value="ECO:0007669"/>
    <property type="project" value="UniProtKB-SubCell"/>
</dbReference>